<dbReference type="AlphaFoldDB" id="A0A1N7CLB8"/>
<keyword evidence="11" id="KW-1185">Reference proteome</keyword>
<evidence type="ECO:0000256" key="7">
    <source>
        <dbReference type="SAM" id="MobiDB-lite"/>
    </source>
</evidence>
<dbReference type="InterPro" id="IPR004680">
    <property type="entry name" value="Cit_transptr-like_dom"/>
</dbReference>
<evidence type="ECO:0000256" key="8">
    <source>
        <dbReference type="SAM" id="Phobius"/>
    </source>
</evidence>
<accession>A0A1N7CLB8</accession>
<dbReference type="SUPFAM" id="SSF116726">
    <property type="entry name" value="TrkA C-terminal domain-like"/>
    <property type="match status" value="2"/>
</dbReference>
<dbReference type="OrthoDB" id="21388at2157"/>
<keyword evidence="6 8" id="KW-0472">Membrane</keyword>
<dbReference type="Pfam" id="PF02080">
    <property type="entry name" value="TrkA_C"/>
    <property type="match status" value="1"/>
</dbReference>
<feature type="transmembrane region" description="Helical" evidence="8">
    <location>
        <begin position="606"/>
        <end position="627"/>
    </location>
</feature>
<keyword evidence="5 8" id="KW-1133">Transmembrane helix</keyword>
<keyword evidence="2" id="KW-0813">Transport</keyword>
<dbReference type="GO" id="GO:0008324">
    <property type="term" value="F:monoatomic cation transmembrane transporter activity"/>
    <property type="evidence" value="ECO:0007669"/>
    <property type="project" value="InterPro"/>
</dbReference>
<comment type="subcellular location">
    <subcellularLocation>
        <location evidence="1">Membrane</location>
        <topology evidence="1">Multi-pass membrane protein</topology>
    </subcellularLocation>
</comment>
<dbReference type="EMBL" id="FTNR01000001">
    <property type="protein sequence ID" value="SIR64401.1"/>
    <property type="molecule type" value="Genomic_DNA"/>
</dbReference>
<dbReference type="PANTHER" id="PTHR43652">
    <property type="entry name" value="BASIC AMINO ACID ANTIPORTER YFCC-RELATED"/>
    <property type="match status" value="1"/>
</dbReference>
<feature type="domain" description="RCK C-terminal" evidence="9">
    <location>
        <begin position="367"/>
        <end position="451"/>
    </location>
</feature>
<dbReference type="Gene3D" id="3.30.70.1450">
    <property type="entry name" value="Regulator of K+ conductance, C-terminal domain"/>
    <property type="match status" value="2"/>
</dbReference>
<evidence type="ECO:0000256" key="2">
    <source>
        <dbReference type="ARBA" id="ARBA00022448"/>
    </source>
</evidence>
<sequence length="669" mass="70435">MIAGVSAGALVVFGLIAAALVLFVTEAIPTDVTAIGIIVSLAALEPLTGVGYQTAISGFASTATITIVAMYMLSAGIQRTGVVQRLGLYLARFTRGSETRALAATIATTGPLAGIINNTPVVAVFIPMISELAEKTGVSPSKLLLPLSYAAILGGTLTVIGTSTNLLASEFAVDLLGRDPIGMFEFTLLGLVILLVGLTYLMTVGRWLTPARIPANADLVEEFDLEDHLTHVRVGSNSAAVGRTVGDLEDRAEANVRILQLRREADLETPPERDGPVLEYDDTDDDAVASSREQQLQEVEGLESEPAVTDTPESDQRDATDESYVAVRTDQRIRADDVLTVHGTLQAVNQFVASQGLHQQVRTPVTDETFDESTSEDLLAKAIVPEKSSYVGETVAETHLRDLYGTTVLAVRHDGELLRTDLGDHRLAVGDVLLVQTIPSSIRHFTDSSDLVVVEEDAFDRLLEDDIDDLAPLSPKTPITIAIMAGVIGAAAFDIVPIVIGALAGVFLMVVTGCLPMGDAYDAVSWNVIFLLAGVIPLGVALEATGGSQLIAAGLVSTASYLPLVLVLLLFSIVTGLLANVITPVATVVLMSPVAINAATSLDASAFSFLLAVMFASATSFMTPVGYQTNLMVYGPGGYEFTDFLKVGGPLQFLLAGVTTAGIVLIWGL</sequence>
<dbReference type="InterPro" id="IPR051679">
    <property type="entry name" value="DASS-Related_Transporters"/>
</dbReference>
<keyword evidence="4" id="KW-0677">Repeat</keyword>
<feature type="domain" description="RCK C-terminal" evidence="9">
    <location>
        <begin position="217"/>
        <end position="302"/>
    </location>
</feature>
<dbReference type="PROSITE" id="PS51202">
    <property type="entry name" value="RCK_C"/>
    <property type="match status" value="2"/>
</dbReference>
<dbReference type="Pfam" id="PF03600">
    <property type="entry name" value="CitMHS"/>
    <property type="match status" value="1"/>
</dbReference>
<gene>
    <name evidence="10" type="ORF">SAMN05421752_101436</name>
</gene>
<feature type="transmembrane region" description="Helical" evidence="8">
    <location>
        <begin position="523"/>
        <end position="543"/>
    </location>
</feature>
<name>A0A1N7CLB8_9EURY</name>
<dbReference type="RefSeq" id="WP_076607524.1">
    <property type="nucleotide sequence ID" value="NZ_FTNR01000001.1"/>
</dbReference>
<dbReference type="Proteomes" id="UP000185936">
    <property type="component" value="Unassembled WGS sequence"/>
</dbReference>
<keyword evidence="3 8" id="KW-0812">Transmembrane</keyword>
<proteinExistence type="predicted"/>
<dbReference type="InterPro" id="IPR036721">
    <property type="entry name" value="RCK_C_sf"/>
</dbReference>
<evidence type="ECO:0000313" key="10">
    <source>
        <dbReference type="EMBL" id="SIR64401.1"/>
    </source>
</evidence>
<evidence type="ECO:0000256" key="1">
    <source>
        <dbReference type="ARBA" id="ARBA00004141"/>
    </source>
</evidence>
<dbReference type="GO" id="GO:0005886">
    <property type="term" value="C:plasma membrane"/>
    <property type="evidence" value="ECO:0007669"/>
    <property type="project" value="TreeGrafter"/>
</dbReference>
<feature type="region of interest" description="Disordered" evidence="7">
    <location>
        <begin position="263"/>
        <end position="323"/>
    </location>
</feature>
<reference evidence="11" key="1">
    <citation type="submission" date="2017-01" db="EMBL/GenBank/DDBJ databases">
        <authorList>
            <person name="Varghese N."/>
            <person name="Submissions S."/>
        </authorList>
    </citation>
    <scope>NUCLEOTIDE SEQUENCE [LARGE SCALE GENOMIC DNA]</scope>
    <source>
        <strain evidence="11">type strain: HArc-</strain>
    </source>
</reference>
<dbReference type="InterPro" id="IPR006037">
    <property type="entry name" value="RCK_C"/>
</dbReference>
<evidence type="ECO:0000256" key="4">
    <source>
        <dbReference type="ARBA" id="ARBA00022737"/>
    </source>
</evidence>
<protein>
    <submittedName>
        <fullName evidence="10">TrkA-C domain-containing protein</fullName>
    </submittedName>
</protein>
<feature type="transmembrane region" description="Helical" evidence="8">
    <location>
        <begin position="181"/>
        <end position="202"/>
    </location>
</feature>
<evidence type="ECO:0000256" key="3">
    <source>
        <dbReference type="ARBA" id="ARBA00022692"/>
    </source>
</evidence>
<evidence type="ECO:0000259" key="9">
    <source>
        <dbReference type="PROSITE" id="PS51202"/>
    </source>
</evidence>
<evidence type="ECO:0000256" key="5">
    <source>
        <dbReference type="ARBA" id="ARBA00022989"/>
    </source>
</evidence>
<organism evidence="10 11">
    <name type="scientific">Natronorubrum thiooxidans</name>
    <dbReference type="NCBI Taxonomy" id="308853"/>
    <lineage>
        <taxon>Archaea</taxon>
        <taxon>Methanobacteriati</taxon>
        <taxon>Methanobacteriota</taxon>
        <taxon>Stenosarchaea group</taxon>
        <taxon>Halobacteria</taxon>
        <taxon>Halobacteriales</taxon>
        <taxon>Natrialbaceae</taxon>
        <taxon>Natronorubrum</taxon>
    </lineage>
</organism>
<evidence type="ECO:0000313" key="11">
    <source>
        <dbReference type="Proteomes" id="UP000185936"/>
    </source>
</evidence>
<feature type="transmembrane region" description="Helical" evidence="8">
    <location>
        <begin position="577"/>
        <end position="599"/>
    </location>
</feature>
<feature type="compositionally biased region" description="Basic and acidic residues" evidence="7">
    <location>
        <begin position="263"/>
        <end position="276"/>
    </location>
</feature>
<dbReference type="GO" id="GO:0006813">
    <property type="term" value="P:potassium ion transport"/>
    <property type="evidence" value="ECO:0007669"/>
    <property type="project" value="InterPro"/>
</dbReference>
<feature type="transmembrane region" description="Helical" evidence="8">
    <location>
        <begin position="550"/>
        <end position="571"/>
    </location>
</feature>
<evidence type="ECO:0000256" key="6">
    <source>
        <dbReference type="ARBA" id="ARBA00023136"/>
    </source>
</evidence>
<feature type="transmembrane region" description="Helical" evidence="8">
    <location>
        <begin position="143"/>
        <end position="161"/>
    </location>
</feature>
<dbReference type="PANTHER" id="PTHR43652:SF2">
    <property type="entry name" value="BASIC AMINO ACID ANTIPORTER YFCC-RELATED"/>
    <property type="match status" value="1"/>
</dbReference>
<feature type="transmembrane region" description="Helical" evidence="8">
    <location>
        <begin position="481"/>
        <end position="511"/>
    </location>
</feature>
<dbReference type="STRING" id="308853.SAMN05421752_101436"/>
<feature type="transmembrane region" description="Helical" evidence="8">
    <location>
        <begin position="51"/>
        <end position="73"/>
    </location>
</feature>
<feature type="transmembrane region" description="Helical" evidence="8">
    <location>
        <begin position="647"/>
        <end position="667"/>
    </location>
</feature>